<dbReference type="PROSITE" id="PS00714">
    <property type="entry name" value="NA_DICARBOXYL_SYMP_2"/>
    <property type="match status" value="1"/>
</dbReference>
<feature type="transmembrane region" description="Helical" evidence="8">
    <location>
        <begin position="17"/>
        <end position="39"/>
    </location>
</feature>
<feature type="transmembrane region" description="Helical" evidence="8">
    <location>
        <begin position="85"/>
        <end position="104"/>
    </location>
</feature>
<reference evidence="9 10" key="1">
    <citation type="submission" date="2020-02" db="EMBL/GenBank/DDBJ databases">
        <title>Acidophilic actinobacteria isolated from forest soil.</title>
        <authorList>
            <person name="Golinska P."/>
        </authorList>
    </citation>
    <scope>NUCLEOTIDE SEQUENCE [LARGE SCALE GENOMIC DNA]</scope>
    <source>
        <strain evidence="9 10">NL8</strain>
    </source>
</reference>
<keyword evidence="2" id="KW-0813">Transport</keyword>
<comment type="caution">
    <text evidence="9">The sequence shown here is derived from an EMBL/GenBank/DDBJ whole genome shotgun (WGS) entry which is preliminary data.</text>
</comment>
<keyword evidence="5 8" id="KW-1133">Transmembrane helix</keyword>
<keyword evidence="6 8" id="KW-0472">Membrane</keyword>
<accession>A0ABS5L1P6</accession>
<dbReference type="Proteomes" id="UP000730482">
    <property type="component" value="Unassembled WGS sequence"/>
</dbReference>
<dbReference type="PANTHER" id="PTHR42865">
    <property type="entry name" value="PROTON/GLUTAMATE-ASPARTATE SYMPORTER"/>
    <property type="match status" value="1"/>
</dbReference>
<evidence type="ECO:0000313" key="9">
    <source>
        <dbReference type="EMBL" id="MBS2552258.1"/>
    </source>
</evidence>
<dbReference type="EMBL" id="JAAFYZ010000179">
    <property type="protein sequence ID" value="MBS2552258.1"/>
    <property type="molecule type" value="Genomic_DNA"/>
</dbReference>
<organism evidence="9 10">
    <name type="scientific">Catenulispora pinistramenti</name>
    <dbReference type="NCBI Taxonomy" id="2705254"/>
    <lineage>
        <taxon>Bacteria</taxon>
        <taxon>Bacillati</taxon>
        <taxon>Actinomycetota</taxon>
        <taxon>Actinomycetes</taxon>
        <taxon>Catenulisporales</taxon>
        <taxon>Catenulisporaceae</taxon>
        <taxon>Catenulispora</taxon>
    </lineage>
</organism>
<dbReference type="InterPro" id="IPR018107">
    <property type="entry name" value="Na-dicarboxylate_symporter_CS"/>
</dbReference>
<dbReference type="PROSITE" id="PS00713">
    <property type="entry name" value="NA_DICARBOXYL_SYMP_1"/>
    <property type="match status" value="1"/>
</dbReference>
<feature type="transmembrane region" description="Helical" evidence="8">
    <location>
        <begin position="357"/>
        <end position="380"/>
    </location>
</feature>
<evidence type="ECO:0000256" key="6">
    <source>
        <dbReference type="ARBA" id="ARBA00023136"/>
    </source>
</evidence>
<keyword evidence="10" id="KW-1185">Reference proteome</keyword>
<evidence type="ECO:0000313" key="10">
    <source>
        <dbReference type="Proteomes" id="UP000730482"/>
    </source>
</evidence>
<feature type="transmembrane region" description="Helical" evidence="8">
    <location>
        <begin position="231"/>
        <end position="250"/>
    </location>
</feature>
<name>A0ABS5L1P6_9ACTN</name>
<evidence type="ECO:0000256" key="5">
    <source>
        <dbReference type="ARBA" id="ARBA00022989"/>
    </source>
</evidence>
<evidence type="ECO:0000256" key="3">
    <source>
        <dbReference type="ARBA" id="ARBA00022692"/>
    </source>
</evidence>
<evidence type="ECO:0000256" key="8">
    <source>
        <dbReference type="SAM" id="Phobius"/>
    </source>
</evidence>
<dbReference type="PRINTS" id="PR00173">
    <property type="entry name" value="EDTRNSPORT"/>
</dbReference>
<dbReference type="NCBIfam" id="NF002461">
    <property type="entry name" value="PRK01663.1"/>
    <property type="match status" value="1"/>
</dbReference>
<evidence type="ECO:0000256" key="2">
    <source>
        <dbReference type="ARBA" id="ARBA00022448"/>
    </source>
</evidence>
<gene>
    <name evidence="9" type="primary">dctA</name>
    <name evidence="9" type="ORF">KGQ19_35925</name>
</gene>
<feature type="transmembrane region" description="Helical" evidence="8">
    <location>
        <begin position="191"/>
        <end position="211"/>
    </location>
</feature>
<dbReference type="Pfam" id="PF00375">
    <property type="entry name" value="SDF"/>
    <property type="match status" value="1"/>
</dbReference>
<feature type="transmembrane region" description="Helical" evidence="8">
    <location>
        <begin position="148"/>
        <end position="171"/>
    </location>
</feature>
<comment type="subcellular location">
    <subcellularLocation>
        <location evidence="1">Membrane</location>
        <topology evidence="1">Multi-pass membrane protein</topology>
    </subcellularLocation>
</comment>
<dbReference type="RefSeq" id="WP_212017669.1">
    <property type="nucleotide sequence ID" value="NZ_JAAFYZ010000179.1"/>
</dbReference>
<dbReference type="PANTHER" id="PTHR42865:SF1">
    <property type="entry name" value="AEROBIC C4-DICARBOXYLATE TRANSPORT PROTEIN"/>
    <property type="match status" value="1"/>
</dbReference>
<dbReference type="InterPro" id="IPR001991">
    <property type="entry name" value="Na-dicarboxylate_symporter"/>
</dbReference>
<dbReference type="Gene3D" id="1.10.3860.10">
    <property type="entry name" value="Sodium:dicarboxylate symporter"/>
    <property type="match status" value="1"/>
</dbReference>
<sequence>MSETSPPPTRSRWYRQLYFWVLVGIAAGIALGAGAPGVATQLQPLGDSFVNLIRMVITPVVFVTVVTGIAGVGKLREVGRVGIRSLIYFEVLSTVALAIGLLVMDVLRPGAGVHAKVPKATGAAADYIKTGQTQSAWHYLTDMVPNSIVGAFSTGSVLQVLVIAVLVAVAIKLVGAPAEPVARGIEVVGKVLFKVLGIVMYAAPVGAFGAMSFTVGKYGLHTLTSLGKLMAVFYGTSAVFVFVVLGAVGLTQQVNIFKLVRYIAPELLVVLGTSSSETVLPRIMDKMEQAGVRRDVVGLTVPAGYSFNLDGTCVYLTLGALYIAQALDVHLSLAQQVTILGVLLLTSKGAAGVTGSGFIVLAATLSTVGTIPVAGIMLIFGIDKFMSECRALTNLCGTAVGTIVIAGWEDALDRERLFSQLNGHGEGSPEPVTDGVAIPA</sequence>
<keyword evidence="3 8" id="KW-0812">Transmembrane</keyword>
<evidence type="ECO:0000256" key="4">
    <source>
        <dbReference type="ARBA" id="ARBA00022847"/>
    </source>
</evidence>
<protein>
    <submittedName>
        <fullName evidence="9">C4-dicarboxylate transporter DctA</fullName>
    </submittedName>
</protein>
<dbReference type="SUPFAM" id="SSF118215">
    <property type="entry name" value="Proton glutamate symport protein"/>
    <property type="match status" value="1"/>
</dbReference>
<proteinExistence type="predicted"/>
<dbReference type="InterPro" id="IPR036458">
    <property type="entry name" value="Na:dicarbo_symporter_sf"/>
</dbReference>
<feature type="transmembrane region" description="Helical" evidence="8">
    <location>
        <begin position="51"/>
        <end position="73"/>
    </location>
</feature>
<evidence type="ECO:0000256" key="1">
    <source>
        <dbReference type="ARBA" id="ARBA00004141"/>
    </source>
</evidence>
<evidence type="ECO:0000256" key="7">
    <source>
        <dbReference type="SAM" id="MobiDB-lite"/>
    </source>
</evidence>
<feature type="region of interest" description="Disordered" evidence="7">
    <location>
        <begin position="421"/>
        <end position="440"/>
    </location>
</feature>
<feature type="transmembrane region" description="Helical" evidence="8">
    <location>
        <begin position="303"/>
        <end position="324"/>
    </location>
</feature>
<keyword evidence="4" id="KW-0769">Symport</keyword>